<dbReference type="InterPro" id="IPR036397">
    <property type="entry name" value="RNaseH_sf"/>
</dbReference>
<reference evidence="2 3" key="1">
    <citation type="submission" date="2022-10" db="EMBL/GenBank/DDBJ databases">
        <title>Luteolibacter flavescens strain MCCC 1K03193, whole genome shotgun sequencing project.</title>
        <authorList>
            <person name="Zhao G."/>
            <person name="Shen L."/>
        </authorList>
    </citation>
    <scope>NUCLEOTIDE SEQUENCE [LARGE SCALE GENOMIC DNA]</scope>
    <source>
        <strain evidence="2 3">MCCC 1K03193</strain>
    </source>
</reference>
<dbReference type="Gene3D" id="3.30.420.10">
    <property type="entry name" value="Ribonuclease H-like superfamily/Ribonuclease H"/>
    <property type="match status" value="1"/>
</dbReference>
<feature type="domain" description="Tc1-like transposase DDE" evidence="1">
    <location>
        <begin position="3"/>
        <end position="54"/>
    </location>
</feature>
<evidence type="ECO:0000313" key="2">
    <source>
        <dbReference type="EMBL" id="MCW1887327.1"/>
    </source>
</evidence>
<proteinExistence type="predicted"/>
<keyword evidence="3" id="KW-1185">Reference proteome</keyword>
<dbReference type="EMBL" id="JAPDDS010000016">
    <property type="protein sequence ID" value="MCW1887327.1"/>
    <property type="molecule type" value="Genomic_DNA"/>
</dbReference>
<accession>A0ABT3FUU9</accession>
<dbReference type="Pfam" id="PF13358">
    <property type="entry name" value="DDE_3"/>
    <property type="match status" value="1"/>
</dbReference>
<sequence>MNILVMDKLGSHKDKKALGMLACAGVKMRFLPAYSPACNPIELMWSKVEAQGGNPKTKTPALDETKAGAKCFLRIDIDARS</sequence>
<comment type="caution">
    <text evidence="2">The sequence shown here is derived from an EMBL/GenBank/DDBJ whole genome shotgun (WGS) entry which is preliminary data.</text>
</comment>
<protein>
    <submittedName>
        <fullName evidence="2">Transposase</fullName>
    </submittedName>
</protein>
<evidence type="ECO:0000313" key="3">
    <source>
        <dbReference type="Proteomes" id="UP001207930"/>
    </source>
</evidence>
<dbReference type="RefSeq" id="WP_264503283.1">
    <property type="nucleotide sequence ID" value="NZ_JAPDDS010000016.1"/>
</dbReference>
<dbReference type="InterPro" id="IPR038717">
    <property type="entry name" value="Tc1-like_DDE_dom"/>
</dbReference>
<dbReference type="Proteomes" id="UP001207930">
    <property type="component" value="Unassembled WGS sequence"/>
</dbReference>
<evidence type="ECO:0000259" key="1">
    <source>
        <dbReference type="Pfam" id="PF13358"/>
    </source>
</evidence>
<organism evidence="2 3">
    <name type="scientific">Luteolibacter flavescens</name>
    <dbReference type="NCBI Taxonomy" id="1859460"/>
    <lineage>
        <taxon>Bacteria</taxon>
        <taxon>Pseudomonadati</taxon>
        <taxon>Verrucomicrobiota</taxon>
        <taxon>Verrucomicrobiia</taxon>
        <taxon>Verrucomicrobiales</taxon>
        <taxon>Verrucomicrobiaceae</taxon>
        <taxon>Luteolibacter</taxon>
    </lineage>
</organism>
<name>A0ABT3FUU9_9BACT</name>
<gene>
    <name evidence="2" type="ORF">OKA04_21495</name>
</gene>